<evidence type="ECO:0000313" key="2">
    <source>
        <dbReference type="Proteomes" id="UP000309061"/>
    </source>
</evidence>
<evidence type="ECO:0000313" key="1">
    <source>
        <dbReference type="EMBL" id="QGM44868.1"/>
    </source>
</evidence>
<dbReference type="RefSeq" id="WP_136495159.1">
    <property type="nucleotide sequence ID" value="NZ_CP046052.1"/>
</dbReference>
<name>A0A6B8KE82_9HYPH</name>
<reference evidence="1 2" key="1">
    <citation type="submission" date="2019-11" db="EMBL/GenBank/DDBJ databases">
        <title>The genome sequence of Methylocystis heyeri.</title>
        <authorList>
            <person name="Oshkin I.Y."/>
            <person name="Miroshnikov K."/>
            <person name="Dedysh S.N."/>
        </authorList>
    </citation>
    <scope>NUCLEOTIDE SEQUENCE [LARGE SCALE GENOMIC DNA]</scope>
    <source>
        <strain evidence="1 2">H2</strain>
    </source>
</reference>
<gene>
    <name evidence="1" type="ORF">H2LOC_003725</name>
</gene>
<accession>A0A6B8KE82</accession>
<sequence length="99" mass="11111">MTDYAPDLFGYRPAQGDLFGGDAPMATPTPKVDPAAIRLRLHAMLGEVRAVREGSPWSPSTTRLNQLIFPQMANWLPAEERDQLRLEFDAELERLSLKS</sequence>
<dbReference type="OrthoDB" id="8420544at2"/>
<protein>
    <submittedName>
        <fullName evidence="1">Uncharacterized protein</fullName>
    </submittedName>
</protein>
<dbReference type="AlphaFoldDB" id="A0A6B8KE82"/>
<dbReference type="EMBL" id="CP046052">
    <property type="protein sequence ID" value="QGM44868.1"/>
    <property type="molecule type" value="Genomic_DNA"/>
</dbReference>
<proteinExistence type="predicted"/>
<keyword evidence="2" id="KW-1185">Reference proteome</keyword>
<dbReference type="Proteomes" id="UP000309061">
    <property type="component" value="Chromosome"/>
</dbReference>
<organism evidence="1 2">
    <name type="scientific">Methylocystis heyeri</name>
    <dbReference type="NCBI Taxonomy" id="391905"/>
    <lineage>
        <taxon>Bacteria</taxon>
        <taxon>Pseudomonadati</taxon>
        <taxon>Pseudomonadota</taxon>
        <taxon>Alphaproteobacteria</taxon>
        <taxon>Hyphomicrobiales</taxon>
        <taxon>Methylocystaceae</taxon>
        <taxon>Methylocystis</taxon>
    </lineage>
</organism>
<dbReference type="KEGG" id="mhey:H2LOC_003725"/>